<keyword evidence="8" id="KW-1185">Reference proteome</keyword>
<accession>A0ABM5V543</accession>
<feature type="domain" description="OmpA-like" evidence="6">
    <location>
        <begin position="99"/>
        <end position="216"/>
    </location>
</feature>
<dbReference type="InterPro" id="IPR039567">
    <property type="entry name" value="Gly-zipper"/>
</dbReference>
<dbReference type="InterPro" id="IPR050330">
    <property type="entry name" value="Bact_OuterMem_StrucFunc"/>
</dbReference>
<organism evidence="7 8">
    <name type="scientific">Herbaspirillum hiltneri N3</name>
    <dbReference type="NCBI Taxonomy" id="1262470"/>
    <lineage>
        <taxon>Bacteria</taxon>
        <taxon>Pseudomonadati</taxon>
        <taxon>Pseudomonadota</taxon>
        <taxon>Betaproteobacteria</taxon>
        <taxon>Burkholderiales</taxon>
        <taxon>Oxalobacteraceae</taxon>
        <taxon>Herbaspirillum</taxon>
    </lineage>
</organism>
<evidence type="ECO:0000313" key="7">
    <source>
        <dbReference type="EMBL" id="AKZ64609.1"/>
    </source>
</evidence>
<evidence type="ECO:0000256" key="4">
    <source>
        <dbReference type="PROSITE-ProRule" id="PRU00473"/>
    </source>
</evidence>
<dbReference type="Gene3D" id="3.30.1330.60">
    <property type="entry name" value="OmpA-like domain"/>
    <property type="match status" value="1"/>
</dbReference>
<keyword evidence="5" id="KW-0732">Signal</keyword>
<dbReference type="PROSITE" id="PS51123">
    <property type="entry name" value="OMPA_2"/>
    <property type="match status" value="1"/>
</dbReference>
<protein>
    <submittedName>
        <fullName evidence="7">Membrane protein</fullName>
    </submittedName>
</protein>
<sequence length="218" mass="22523">MRKLTLGALALTLAATGCADMTATQRGTATGAGIGAGVGGILGAATGGGGGGRTAAGAAIGAGLGAVIGNVWSNRMENQKRAMEQATQGTGVQVTQTPDNRLKLEIPSDISFNTGRADIQPNFRAVLDKFAATLNENQATTVNIIGHTDSTGSDAVNNPLSMERAARTRDYLTARGVSPGRFHIDGRGSHEPLVANDTEANRAKNRRVEIFVAEPQQR</sequence>
<dbReference type="PANTHER" id="PTHR30329">
    <property type="entry name" value="STATOR ELEMENT OF FLAGELLAR MOTOR COMPLEX"/>
    <property type="match status" value="1"/>
</dbReference>
<dbReference type="RefSeq" id="WP_053200291.1">
    <property type="nucleotide sequence ID" value="NZ_CP011409.1"/>
</dbReference>
<evidence type="ECO:0000256" key="5">
    <source>
        <dbReference type="SAM" id="SignalP"/>
    </source>
</evidence>
<dbReference type="InterPro" id="IPR006664">
    <property type="entry name" value="OMP_bac"/>
</dbReference>
<evidence type="ECO:0000256" key="3">
    <source>
        <dbReference type="ARBA" id="ARBA00023237"/>
    </source>
</evidence>
<dbReference type="PRINTS" id="PR01021">
    <property type="entry name" value="OMPADOMAIN"/>
</dbReference>
<dbReference type="InterPro" id="IPR006665">
    <property type="entry name" value="OmpA-like"/>
</dbReference>
<reference evidence="8" key="1">
    <citation type="journal article" date="2015" name="Genome Announc.">
        <title>Complete Genome Sequence of Herbaspirillum hiltneri N3 (DSM 17495), Isolated from Surface-Sterilized Wheat Roots.</title>
        <authorList>
            <person name="Guizelini D."/>
            <person name="Saizaki P.M."/>
            <person name="Coimbra N.A."/>
            <person name="Weiss V.A."/>
            <person name="Faoro H."/>
            <person name="Sfeir M.Z."/>
            <person name="Baura V.A."/>
            <person name="Monteiro R.A."/>
            <person name="Chubatsu L.S."/>
            <person name="Souza E.M."/>
            <person name="Cruz L.M."/>
            <person name="Pedrosa F.O."/>
            <person name="Raittz R.T."/>
            <person name="Marchaukoski J.N."/>
            <person name="Steffens M.B."/>
        </authorList>
    </citation>
    <scope>NUCLEOTIDE SEQUENCE [LARGE SCALE GENOMIC DNA]</scope>
    <source>
        <strain evidence="8">N3</strain>
    </source>
</reference>
<evidence type="ECO:0000259" key="6">
    <source>
        <dbReference type="PROSITE" id="PS51123"/>
    </source>
</evidence>
<dbReference type="PANTHER" id="PTHR30329:SF21">
    <property type="entry name" value="LIPOPROTEIN YIAD-RELATED"/>
    <property type="match status" value="1"/>
</dbReference>
<evidence type="ECO:0000256" key="2">
    <source>
        <dbReference type="ARBA" id="ARBA00023136"/>
    </source>
</evidence>
<dbReference type="InterPro" id="IPR036737">
    <property type="entry name" value="OmpA-like_sf"/>
</dbReference>
<evidence type="ECO:0000313" key="8">
    <source>
        <dbReference type="Proteomes" id="UP000063429"/>
    </source>
</evidence>
<feature type="chain" id="PRO_5046529560" evidence="5">
    <location>
        <begin position="20"/>
        <end position="218"/>
    </location>
</feature>
<dbReference type="Pfam" id="PF13488">
    <property type="entry name" value="Gly-zipper_Omp"/>
    <property type="match status" value="1"/>
</dbReference>
<evidence type="ECO:0000256" key="1">
    <source>
        <dbReference type="ARBA" id="ARBA00004442"/>
    </source>
</evidence>
<name>A0ABM5V543_9BURK</name>
<dbReference type="PROSITE" id="PS51257">
    <property type="entry name" value="PROKAR_LIPOPROTEIN"/>
    <property type="match status" value="1"/>
</dbReference>
<keyword evidence="3" id="KW-0998">Cell outer membrane</keyword>
<dbReference type="EMBL" id="CP011409">
    <property type="protein sequence ID" value="AKZ64609.1"/>
    <property type="molecule type" value="Genomic_DNA"/>
</dbReference>
<dbReference type="CDD" id="cd07185">
    <property type="entry name" value="OmpA_C-like"/>
    <property type="match status" value="1"/>
</dbReference>
<dbReference type="SUPFAM" id="SSF103088">
    <property type="entry name" value="OmpA-like"/>
    <property type="match status" value="1"/>
</dbReference>
<dbReference type="Proteomes" id="UP000063429">
    <property type="component" value="Chromosome"/>
</dbReference>
<gene>
    <name evidence="7" type="ORF">F506_19880</name>
</gene>
<dbReference type="Pfam" id="PF00691">
    <property type="entry name" value="OmpA"/>
    <property type="match status" value="1"/>
</dbReference>
<proteinExistence type="predicted"/>
<feature type="signal peptide" evidence="5">
    <location>
        <begin position="1"/>
        <end position="19"/>
    </location>
</feature>
<comment type="subcellular location">
    <subcellularLocation>
        <location evidence="1">Cell outer membrane</location>
    </subcellularLocation>
</comment>
<keyword evidence="2 4" id="KW-0472">Membrane</keyword>